<dbReference type="EMBL" id="JAAKYA010000041">
    <property type="protein sequence ID" value="NGO38928.1"/>
    <property type="molecule type" value="Genomic_DNA"/>
</dbReference>
<accession>A0A6M1RFV9</accession>
<sequence>MNISKCMFSAMWVAVLTTGCLSGSAGKPGIVPLSDLSTNPIVWIDWPEMTLYIPPSNAASVGSVVPKLRVEGESIIIEAKYDMRTKPAVTTFNLNELGMPKEKASSAKVFWMNPDGTKHELEIKAKKVGCG</sequence>
<dbReference type="PROSITE" id="PS51257">
    <property type="entry name" value="PROKAR_LIPOPROTEIN"/>
    <property type="match status" value="1"/>
</dbReference>
<dbReference type="Proteomes" id="UP000477311">
    <property type="component" value="Unassembled WGS sequence"/>
</dbReference>
<dbReference type="RefSeq" id="WP_165106667.1">
    <property type="nucleotide sequence ID" value="NZ_JAAKYA010000041.1"/>
</dbReference>
<reference evidence="1 2" key="1">
    <citation type="submission" date="2020-02" db="EMBL/GenBank/DDBJ databases">
        <title>Draft genome sequence of Limisphaera ngatamarikiensis NGM72.4T, a thermophilic Verrucomicrobia grouped in subdivision 3.</title>
        <authorList>
            <person name="Carere C.R."/>
            <person name="Steen J."/>
            <person name="Hugenholtz P."/>
            <person name="Stott M.B."/>
        </authorList>
    </citation>
    <scope>NUCLEOTIDE SEQUENCE [LARGE SCALE GENOMIC DNA]</scope>
    <source>
        <strain evidence="1 2">NGM72.4</strain>
    </source>
</reference>
<gene>
    <name evidence="1" type="ORF">G4L39_05900</name>
</gene>
<organism evidence="1 2">
    <name type="scientific">Limisphaera ngatamarikiensis</name>
    <dbReference type="NCBI Taxonomy" id="1324935"/>
    <lineage>
        <taxon>Bacteria</taxon>
        <taxon>Pseudomonadati</taxon>
        <taxon>Verrucomicrobiota</taxon>
        <taxon>Verrucomicrobiia</taxon>
        <taxon>Limisphaerales</taxon>
        <taxon>Limisphaeraceae</taxon>
        <taxon>Limisphaera</taxon>
    </lineage>
</organism>
<name>A0A6M1RFV9_9BACT</name>
<proteinExistence type="predicted"/>
<comment type="caution">
    <text evidence="1">The sequence shown here is derived from an EMBL/GenBank/DDBJ whole genome shotgun (WGS) entry which is preliminary data.</text>
</comment>
<keyword evidence="2" id="KW-1185">Reference proteome</keyword>
<dbReference type="AlphaFoldDB" id="A0A6M1RFV9"/>
<evidence type="ECO:0000313" key="1">
    <source>
        <dbReference type="EMBL" id="NGO38928.1"/>
    </source>
</evidence>
<protein>
    <submittedName>
        <fullName evidence="1">Uncharacterized protein</fullName>
    </submittedName>
</protein>
<evidence type="ECO:0000313" key="2">
    <source>
        <dbReference type="Proteomes" id="UP000477311"/>
    </source>
</evidence>